<keyword evidence="3" id="KW-1185">Reference proteome</keyword>
<dbReference type="PANTHER" id="PTHR23150">
    <property type="entry name" value="SULFATASE MODIFYING FACTOR 1, 2"/>
    <property type="match status" value="1"/>
</dbReference>
<reference evidence="2 3" key="1">
    <citation type="submission" date="2020-08" db="EMBL/GenBank/DDBJ databases">
        <title>Putative novel bacterial strains isolated from necrotic wheat leaf tissues caused by Xanthomonas translucens.</title>
        <authorList>
            <person name="Tambong J.T."/>
        </authorList>
    </citation>
    <scope>NUCLEOTIDE SEQUENCE [LARGE SCALE GENOMIC DNA]</scope>
    <source>
        <strain evidence="2 3">DOAB 1069</strain>
    </source>
</reference>
<protein>
    <submittedName>
        <fullName evidence="2">SUMF1/EgtB/PvdO family nonheme iron enzyme</fullName>
    </submittedName>
</protein>
<dbReference type="Proteomes" id="UP000651852">
    <property type="component" value="Unassembled WGS sequence"/>
</dbReference>
<dbReference type="SUPFAM" id="SSF56436">
    <property type="entry name" value="C-type lectin-like"/>
    <property type="match status" value="1"/>
</dbReference>
<evidence type="ECO:0000259" key="1">
    <source>
        <dbReference type="Pfam" id="PF03781"/>
    </source>
</evidence>
<name>A0ABR7AUS1_9PSED</name>
<dbReference type="InterPro" id="IPR005532">
    <property type="entry name" value="SUMF_dom"/>
</dbReference>
<dbReference type="Gene3D" id="3.90.1580.10">
    <property type="entry name" value="paralog of FGE (formylglycine-generating enzyme)"/>
    <property type="match status" value="1"/>
</dbReference>
<dbReference type="Pfam" id="PF03781">
    <property type="entry name" value="FGE-sulfatase"/>
    <property type="match status" value="1"/>
</dbReference>
<sequence>MNRFIVTVVIFTTLALKGCEEVVIPSAPLPVAVTDMELQQFVASIKSNLIFVEGGEFLMGDFGFQYGSEGKYYDADTDSKPLHKVELSSFSIGKFKVTNAEYQYYLKSNGLVLRDRGTINKKKWDDINSLPYTPAHVDWYEAERYCGWLASVTKLDVRMPTEAQWEYAARSRGQFLAVATDDGTYRAEPRSLISESYDPKGINISSRGNRVTFAKEMGWTTESYTPLPVDMFPPNPLGLYSMSDNGFEWVSDWYDPDYYKNSPLKDPQGPDKPVFKDHLGHFTKVLRGQDVADPYWGVGINVHRKAQAPLGRFSSNDLFLVADKTMRCVVNSSAPVTTP</sequence>
<dbReference type="EMBL" id="JACONW010000006">
    <property type="protein sequence ID" value="MBC3948672.1"/>
    <property type="molecule type" value="Genomic_DNA"/>
</dbReference>
<organism evidence="2 3">
    <name type="scientific">Pseudomonas folii</name>
    <dbReference type="NCBI Taxonomy" id="2762593"/>
    <lineage>
        <taxon>Bacteria</taxon>
        <taxon>Pseudomonadati</taxon>
        <taxon>Pseudomonadota</taxon>
        <taxon>Gammaproteobacteria</taxon>
        <taxon>Pseudomonadales</taxon>
        <taxon>Pseudomonadaceae</taxon>
        <taxon>Pseudomonas</taxon>
    </lineage>
</organism>
<comment type="caution">
    <text evidence="2">The sequence shown here is derived from an EMBL/GenBank/DDBJ whole genome shotgun (WGS) entry which is preliminary data.</text>
</comment>
<evidence type="ECO:0000313" key="2">
    <source>
        <dbReference type="EMBL" id="MBC3948672.1"/>
    </source>
</evidence>
<proteinExistence type="predicted"/>
<dbReference type="RefSeq" id="WP_187520427.1">
    <property type="nucleotide sequence ID" value="NZ_JACONW010000006.1"/>
</dbReference>
<dbReference type="InterPro" id="IPR016187">
    <property type="entry name" value="CTDL_fold"/>
</dbReference>
<accession>A0ABR7AUS1</accession>
<dbReference type="InterPro" id="IPR042095">
    <property type="entry name" value="SUMF_sf"/>
</dbReference>
<feature type="domain" description="Sulfatase-modifying factor enzyme-like" evidence="1">
    <location>
        <begin position="48"/>
        <end position="266"/>
    </location>
</feature>
<dbReference type="PANTHER" id="PTHR23150:SF19">
    <property type="entry name" value="FORMYLGLYCINE-GENERATING ENZYME"/>
    <property type="match status" value="1"/>
</dbReference>
<gene>
    <name evidence="2" type="ORF">H8S59_02685</name>
</gene>
<evidence type="ECO:0000313" key="3">
    <source>
        <dbReference type="Proteomes" id="UP000651852"/>
    </source>
</evidence>
<dbReference type="InterPro" id="IPR051043">
    <property type="entry name" value="Sulfatase_Mod_Factor_Kinase"/>
</dbReference>